<gene>
    <name evidence="1" type="ORF">TMI583_LOCUS38628</name>
</gene>
<reference evidence="1" key="1">
    <citation type="submission" date="2021-02" db="EMBL/GenBank/DDBJ databases">
        <authorList>
            <person name="Nowell W R."/>
        </authorList>
    </citation>
    <scope>NUCLEOTIDE SEQUENCE</scope>
</reference>
<accession>A0A8S2TQ23</accession>
<dbReference type="EMBL" id="CAJOBA010057699">
    <property type="protein sequence ID" value="CAF4302439.1"/>
    <property type="molecule type" value="Genomic_DNA"/>
</dbReference>
<comment type="caution">
    <text evidence="1">The sequence shown here is derived from an EMBL/GenBank/DDBJ whole genome shotgun (WGS) entry which is preliminary data.</text>
</comment>
<proteinExistence type="predicted"/>
<dbReference type="Proteomes" id="UP000682733">
    <property type="component" value="Unassembled WGS sequence"/>
</dbReference>
<organism evidence="1 2">
    <name type="scientific">Didymodactylos carnosus</name>
    <dbReference type="NCBI Taxonomy" id="1234261"/>
    <lineage>
        <taxon>Eukaryota</taxon>
        <taxon>Metazoa</taxon>
        <taxon>Spiralia</taxon>
        <taxon>Gnathifera</taxon>
        <taxon>Rotifera</taxon>
        <taxon>Eurotatoria</taxon>
        <taxon>Bdelloidea</taxon>
        <taxon>Philodinida</taxon>
        <taxon>Philodinidae</taxon>
        <taxon>Didymodactylos</taxon>
    </lineage>
</organism>
<name>A0A8S2TQ23_9BILA</name>
<protein>
    <submittedName>
        <fullName evidence="1">Uncharacterized protein</fullName>
    </submittedName>
</protein>
<sequence length="145" mass="16854">MNYSELLKIITSFLIQWLQKQQKKKNRQLKPVRLAQLCDPNRENLVLLNGERGLEAINVECDAQQRQIHNHHHHRHRPYHNRNANSFINSKQAQLFQQTLYTLLQLSIMADNNERLTQSGCCVNTPNIFTPPEPSTKKKPSTSSS</sequence>
<evidence type="ECO:0000313" key="1">
    <source>
        <dbReference type="EMBL" id="CAF4302439.1"/>
    </source>
</evidence>
<evidence type="ECO:0000313" key="2">
    <source>
        <dbReference type="Proteomes" id="UP000682733"/>
    </source>
</evidence>
<dbReference type="AlphaFoldDB" id="A0A8S2TQ23"/>